<dbReference type="Gene3D" id="1.10.246.80">
    <property type="match status" value="1"/>
</dbReference>
<evidence type="ECO:0000313" key="13">
    <source>
        <dbReference type="EMBL" id="OGF21105.1"/>
    </source>
</evidence>
<dbReference type="CDD" id="cd00077">
    <property type="entry name" value="HDc"/>
    <property type="match status" value="1"/>
</dbReference>
<dbReference type="InterPro" id="IPR032810">
    <property type="entry name" value="CCA-adding_enz_C"/>
</dbReference>
<dbReference type="InterPro" id="IPR003607">
    <property type="entry name" value="HD/PDEase_dom"/>
</dbReference>
<keyword evidence="8 9" id="KW-0694">RNA-binding</keyword>
<dbReference type="EMBL" id="MFFS01000072">
    <property type="protein sequence ID" value="OGF21105.1"/>
    <property type="molecule type" value="Genomic_DNA"/>
</dbReference>
<evidence type="ECO:0000313" key="14">
    <source>
        <dbReference type="Proteomes" id="UP000178323"/>
    </source>
</evidence>
<evidence type="ECO:0000256" key="4">
    <source>
        <dbReference type="ARBA" id="ARBA00022695"/>
    </source>
</evidence>
<dbReference type="Gene3D" id="1.10.3090.10">
    <property type="entry name" value="cca-adding enzyme, domain 2"/>
    <property type="match status" value="1"/>
</dbReference>
<evidence type="ECO:0000256" key="1">
    <source>
        <dbReference type="ARBA" id="ARBA00001946"/>
    </source>
</evidence>
<comment type="cofactor">
    <cofactor evidence="1">
        <name>Mg(2+)</name>
        <dbReference type="ChEBI" id="CHEBI:18420"/>
    </cofactor>
</comment>
<keyword evidence="7" id="KW-0460">Magnesium</keyword>
<evidence type="ECO:0000256" key="7">
    <source>
        <dbReference type="ARBA" id="ARBA00022842"/>
    </source>
</evidence>
<dbReference type="GO" id="GO:0000049">
    <property type="term" value="F:tRNA binding"/>
    <property type="evidence" value="ECO:0007669"/>
    <property type="project" value="TreeGrafter"/>
</dbReference>
<evidence type="ECO:0000256" key="9">
    <source>
        <dbReference type="RuleBase" id="RU003953"/>
    </source>
</evidence>
<evidence type="ECO:0000256" key="5">
    <source>
        <dbReference type="ARBA" id="ARBA00022723"/>
    </source>
</evidence>
<comment type="similarity">
    <text evidence="9">Belongs to the tRNA nucleotidyltransferase/poly(A) polymerase family.</text>
</comment>
<comment type="caution">
    <text evidence="13">The sequence shown here is derived from an EMBL/GenBank/DDBJ whole genome shotgun (WGS) entry which is preliminary data.</text>
</comment>
<keyword evidence="5" id="KW-0479">Metal-binding</keyword>
<evidence type="ECO:0000256" key="2">
    <source>
        <dbReference type="ARBA" id="ARBA00022679"/>
    </source>
</evidence>
<gene>
    <name evidence="13" type="ORF">A2Y83_00075</name>
</gene>
<dbReference type="Gene3D" id="3.30.460.10">
    <property type="entry name" value="Beta Polymerase, domain 2"/>
    <property type="match status" value="1"/>
</dbReference>
<dbReference type="GO" id="GO:0000166">
    <property type="term" value="F:nucleotide binding"/>
    <property type="evidence" value="ECO:0007669"/>
    <property type="project" value="UniProtKB-KW"/>
</dbReference>
<dbReference type="InterPro" id="IPR043519">
    <property type="entry name" value="NT_sf"/>
</dbReference>
<sequence>MKIPKEIQNIIKALDKAGFEAYAVGGCVRDFLLGKKPSDWDITTNAKPEEIQKIFPKNFYNNKFGTVTVQTASNDETLKNIEITTYRIEAAYTDKRHPDKIKFTTSLEEDLSRRDFTINAMAMATDGVIIDPFNGQKDLKNKIIRAVGDPDKRFAEDALRMLRAIRFSVQLGFKIEENTFDAIKKNSSLLEKISKERIRDEFEKMIMSERPDEAILMMKDSTLMDFVIPELKFGIGVKQNKHHVYDVFEHCVLSLKYCKSNKLEVRLAALLHDIAKPAVKQGEGYYSTFYNHDHLGAKFAKKFLQRLRFSNEVIDQVYTLIYNHMFYYDMGVVTEAAVRRMINRVGKENLKDLIDLRVADRLGSGAPKAKPYRLRHLEYMFDKVQYDPVSVKMLKINGDDLMRELKLQPSPTIGAILDALLAEVIVNPKLNDKKYLLARAHDLVRLDLPRIRALAREKIETKKEEEDAAIKQKHWVK</sequence>
<feature type="domain" description="Poly A polymerase head" evidence="10">
    <location>
        <begin position="21"/>
        <end position="145"/>
    </location>
</feature>
<dbReference type="InterPro" id="IPR050264">
    <property type="entry name" value="Bact_CCA-adding_enz_type3_sf"/>
</dbReference>
<dbReference type="InterPro" id="IPR032828">
    <property type="entry name" value="PolyA_RNA-bd"/>
</dbReference>
<evidence type="ECO:0000259" key="11">
    <source>
        <dbReference type="Pfam" id="PF12627"/>
    </source>
</evidence>
<evidence type="ECO:0000259" key="12">
    <source>
        <dbReference type="Pfam" id="PF13735"/>
    </source>
</evidence>
<dbReference type="Proteomes" id="UP000178323">
    <property type="component" value="Unassembled WGS sequence"/>
</dbReference>
<proteinExistence type="inferred from homology"/>
<dbReference type="InterPro" id="IPR006675">
    <property type="entry name" value="HDIG_dom"/>
</dbReference>
<evidence type="ECO:0000259" key="10">
    <source>
        <dbReference type="Pfam" id="PF01743"/>
    </source>
</evidence>
<keyword evidence="4" id="KW-0548">Nucleotidyltransferase</keyword>
<dbReference type="GO" id="GO:0046872">
    <property type="term" value="F:metal ion binding"/>
    <property type="evidence" value="ECO:0007669"/>
    <property type="project" value="UniProtKB-KW"/>
</dbReference>
<dbReference type="AlphaFoldDB" id="A0A1F5S340"/>
<keyword evidence="3" id="KW-0819">tRNA processing</keyword>
<dbReference type="PANTHER" id="PTHR46173:SF1">
    <property type="entry name" value="CCA TRNA NUCLEOTIDYLTRANSFERASE 1, MITOCHONDRIAL"/>
    <property type="match status" value="1"/>
</dbReference>
<dbReference type="NCBIfam" id="NF009814">
    <property type="entry name" value="PRK13299.1"/>
    <property type="match status" value="1"/>
</dbReference>
<reference evidence="13 14" key="1">
    <citation type="journal article" date="2016" name="Nat. Commun.">
        <title>Thousands of microbial genomes shed light on interconnected biogeochemical processes in an aquifer system.</title>
        <authorList>
            <person name="Anantharaman K."/>
            <person name="Brown C.T."/>
            <person name="Hug L.A."/>
            <person name="Sharon I."/>
            <person name="Castelle C.J."/>
            <person name="Probst A.J."/>
            <person name="Thomas B.C."/>
            <person name="Singh A."/>
            <person name="Wilkins M.J."/>
            <person name="Karaoz U."/>
            <person name="Brodie E.L."/>
            <person name="Williams K.H."/>
            <person name="Hubbard S.S."/>
            <person name="Banfield J.F."/>
        </authorList>
    </citation>
    <scope>NUCLEOTIDE SEQUENCE [LARGE SCALE GENOMIC DNA]</scope>
</reference>
<dbReference type="SUPFAM" id="SSF81891">
    <property type="entry name" value="Poly A polymerase C-terminal region-like"/>
    <property type="match status" value="1"/>
</dbReference>
<evidence type="ECO:0000256" key="3">
    <source>
        <dbReference type="ARBA" id="ARBA00022694"/>
    </source>
</evidence>
<dbReference type="Pfam" id="PF01743">
    <property type="entry name" value="PolyA_pol"/>
    <property type="match status" value="1"/>
</dbReference>
<dbReference type="GO" id="GO:0008033">
    <property type="term" value="P:tRNA processing"/>
    <property type="evidence" value="ECO:0007669"/>
    <property type="project" value="UniProtKB-KW"/>
</dbReference>
<dbReference type="SUPFAM" id="SSF81301">
    <property type="entry name" value="Nucleotidyltransferase"/>
    <property type="match status" value="1"/>
</dbReference>
<dbReference type="GO" id="GO:0016779">
    <property type="term" value="F:nucleotidyltransferase activity"/>
    <property type="evidence" value="ECO:0007669"/>
    <property type="project" value="UniProtKB-KW"/>
</dbReference>
<dbReference type="STRING" id="1797985.A2Y83_00075"/>
<dbReference type="CDD" id="cd05398">
    <property type="entry name" value="NT_ClassII-CCAase"/>
    <property type="match status" value="1"/>
</dbReference>
<protein>
    <recommendedName>
        <fullName evidence="15">HD domain-containing protein</fullName>
    </recommendedName>
</protein>
<evidence type="ECO:0000256" key="6">
    <source>
        <dbReference type="ARBA" id="ARBA00022741"/>
    </source>
</evidence>
<evidence type="ECO:0008006" key="15">
    <source>
        <dbReference type="Google" id="ProtNLM"/>
    </source>
</evidence>
<dbReference type="PANTHER" id="PTHR46173">
    <property type="entry name" value="CCA TRNA NUCLEOTIDYLTRANSFERASE 1, MITOCHONDRIAL"/>
    <property type="match status" value="1"/>
</dbReference>
<dbReference type="InterPro" id="IPR002646">
    <property type="entry name" value="PolA_pol_head_dom"/>
</dbReference>
<accession>A0A1F5S340</accession>
<dbReference type="Pfam" id="PF13735">
    <property type="entry name" value="tRNA_NucTran2_2"/>
    <property type="match status" value="1"/>
</dbReference>
<dbReference type="NCBIfam" id="TIGR00277">
    <property type="entry name" value="HDIG"/>
    <property type="match status" value="1"/>
</dbReference>
<keyword evidence="2 9" id="KW-0808">Transferase</keyword>
<feature type="domain" description="CCA-adding enzyme C-terminal" evidence="12">
    <location>
        <begin position="298"/>
        <end position="438"/>
    </location>
</feature>
<evidence type="ECO:0000256" key="8">
    <source>
        <dbReference type="ARBA" id="ARBA00022884"/>
    </source>
</evidence>
<keyword evidence="6" id="KW-0547">Nucleotide-binding</keyword>
<organism evidence="13 14">
    <name type="scientific">Candidatus Falkowbacteria bacterium RBG_13_39_14</name>
    <dbReference type="NCBI Taxonomy" id="1797985"/>
    <lineage>
        <taxon>Bacteria</taxon>
        <taxon>Candidatus Falkowiibacteriota</taxon>
    </lineage>
</organism>
<dbReference type="Pfam" id="PF12627">
    <property type="entry name" value="PolyA_pol_RNAbd"/>
    <property type="match status" value="1"/>
</dbReference>
<name>A0A1F5S340_9BACT</name>
<feature type="domain" description="tRNA nucleotidyltransferase/poly(A) polymerase RNA and SrmB- binding" evidence="11">
    <location>
        <begin position="172"/>
        <end position="232"/>
    </location>
</feature>